<feature type="region of interest" description="Disordered" evidence="1">
    <location>
        <begin position="1"/>
        <end position="41"/>
    </location>
</feature>
<protein>
    <submittedName>
        <fullName evidence="3">DUF3416 domain-containing protein</fullName>
    </submittedName>
</protein>
<proteinExistence type="predicted"/>
<accession>A0A0N5AVK9</accession>
<dbReference type="WBParaSite" id="SMUV_0000893201-mRNA-1">
    <property type="protein sequence ID" value="SMUV_0000893201-mRNA-1"/>
    <property type="gene ID" value="SMUV_0000893201"/>
</dbReference>
<dbReference type="AlphaFoldDB" id="A0A0N5AVK9"/>
<keyword evidence="2" id="KW-1185">Reference proteome</keyword>
<organism evidence="2 3">
    <name type="scientific">Syphacia muris</name>
    <dbReference type="NCBI Taxonomy" id="451379"/>
    <lineage>
        <taxon>Eukaryota</taxon>
        <taxon>Metazoa</taxon>
        <taxon>Ecdysozoa</taxon>
        <taxon>Nematoda</taxon>
        <taxon>Chromadorea</taxon>
        <taxon>Rhabditida</taxon>
        <taxon>Spirurina</taxon>
        <taxon>Oxyuridomorpha</taxon>
        <taxon>Oxyuroidea</taxon>
        <taxon>Oxyuridae</taxon>
        <taxon>Syphacia</taxon>
    </lineage>
</organism>
<evidence type="ECO:0000313" key="2">
    <source>
        <dbReference type="Proteomes" id="UP000046393"/>
    </source>
</evidence>
<name>A0A0N5AVK9_9BILA</name>
<dbReference type="Proteomes" id="UP000046393">
    <property type="component" value="Unplaced"/>
</dbReference>
<feature type="compositionally biased region" description="Basic and acidic residues" evidence="1">
    <location>
        <begin position="16"/>
        <end position="27"/>
    </location>
</feature>
<reference evidence="3" key="1">
    <citation type="submission" date="2017-02" db="UniProtKB">
        <authorList>
            <consortium name="WormBaseParasite"/>
        </authorList>
    </citation>
    <scope>IDENTIFICATION</scope>
</reference>
<sequence>MASAGERRLPGAAGESSRKESVPEHRIGRVTPYPRGRSDRGTTSVLNFAIERTWDGQPVDHKPISIRMQWVFERIAGKPHKRAIRISFESPLFDDPDPPDELAGICPE</sequence>
<evidence type="ECO:0000313" key="3">
    <source>
        <dbReference type="WBParaSite" id="SMUV_0000893201-mRNA-1"/>
    </source>
</evidence>
<evidence type="ECO:0000256" key="1">
    <source>
        <dbReference type="SAM" id="MobiDB-lite"/>
    </source>
</evidence>